<dbReference type="PROSITE" id="PS50020">
    <property type="entry name" value="WW_DOMAIN_2"/>
    <property type="match status" value="1"/>
</dbReference>
<organism evidence="6 7">
    <name type="scientific">Adineta ricciae</name>
    <name type="common">Rotifer</name>
    <dbReference type="NCBI Taxonomy" id="249248"/>
    <lineage>
        <taxon>Eukaryota</taxon>
        <taxon>Metazoa</taxon>
        <taxon>Spiralia</taxon>
        <taxon>Gnathifera</taxon>
        <taxon>Rotifera</taxon>
        <taxon>Eurotatoria</taxon>
        <taxon>Bdelloidea</taxon>
        <taxon>Adinetida</taxon>
        <taxon>Adinetidae</taxon>
        <taxon>Adineta</taxon>
    </lineage>
</organism>
<dbReference type="InterPro" id="IPR035983">
    <property type="entry name" value="Hect_E3_ubiquitin_ligase"/>
</dbReference>
<evidence type="ECO:0000313" key="6">
    <source>
        <dbReference type="EMBL" id="CAF1197787.1"/>
    </source>
</evidence>
<evidence type="ECO:0000256" key="1">
    <source>
        <dbReference type="ARBA" id="ARBA00022786"/>
    </source>
</evidence>
<comment type="caution">
    <text evidence="2">Lacks conserved residue(s) required for the propagation of feature annotation.</text>
</comment>
<evidence type="ECO:0000259" key="5">
    <source>
        <dbReference type="PROSITE" id="PS50237"/>
    </source>
</evidence>
<dbReference type="Pfam" id="PF00632">
    <property type="entry name" value="HECT"/>
    <property type="match status" value="1"/>
</dbReference>
<dbReference type="CDD" id="cd00201">
    <property type="entry name" value="WW"/>
    <property type="match status" value="1"/>
</dbReference>
<dbReference type="InterPro" id="IPR001202">
    <property type="entry name" value="WW_dom"/>
</dbReference>
<keyword evidence="1 2" id="KW-0833">Ubl conjugation pathway</keyword>
<dbReference type="Gene3D" id="3.30.2160.10">
    <property type="entry name" value="Hect, E3 ligase catalytic domain"/>
    <property type="match status" value="1"/>
</dbReference>
<dbReference type="AlphaFoldDB" id="A0A814VYZ4"/>
<dbReference type="Proteomes" id="UP000663852">
    <property type="component" value="Unassembled WGS sequence"/>
</dbReference>
<feature type="signal peptide" evidence="3">
    <location>
        <begin position="1"/>
        <end position="27"/>
    </location>
</feature>
<reference evidence="6" key="1">
    <citation type="submission" date="2021-02" db="EMBL/GenBank/DDBJ databases">
        <authorList>
            <person name="Nowell W R."/>
        </authorList>
    </citation>
    <scope>NUCLEOTIDE SEQUENCE</scope>
</reference>
<dbReference type="Gene3D" id="2.20.70.10">
    <property type="match status" value="1"/>
</dbReference>
<dbReference type="EMBL" id="CAJNOJ010000147">
    <property type="protein sequence ID" value="CAF1197787.1"/>
    <property type="molecule type" value="Genomic_DNA"/>
</dbReference>
<comment type="caution">
    <text evidence="6">The sequence shown here is derived from an EMBL/GenBank/DDBJ whole genome shotgun (WGS) entry which is preliminary data.</text>
</comment>
<evidence type="ECO:0000313" key="7">
    <source>
        <dbReference type="Proteomes" id="UP000663852"/>
    </source>
</evidence>
<dbReference type="InterPro" id="IPR036020">
    <property type="entry name" value="WW_dom_sf"/>
</dbReference>
<dbReference type="Gene3D" id="3.90.1750.10">
    <property type="entry name" value="Hect, E3 ligase catalytic domains"/>
    <property type="match status" value="1"/>
</dbReference>
<dbReference type="SUPFAM" id="SSF56204">
    <property type="entry name" value="Hect, E3 ligase catalytic domain"/>
    <property type="match status" value="1"/>
</dbReference>
<keyword evidence="3" id="KW-0732">Signal</keyword>
<proteinExistence type="predicted"/>
<dbReference type="InterPro" id="IPR000569">
    <property type="entry name" value="HECT_dom"/>
</dbReference>
<sequence length="635" mass="73912">MISIYNQLKMLKTFALLLITCAAFATALKQHRTVGIIENGMFIEQTVTHYDDLHVIEVPQHDENLSTKLKNLASCPIFQTGDMISMSLTRMLPLILQQPGILLSHRRTVLENPTNIVPVLAECVKKQAPAHFRNILYSDCIQPTIPSTTVPTTLHSNETVDENVTTQMIEGFVLDGEEFNTLINETISFNQTPYSYLQAQQYLSKINTSQYSARMTNTNIFGWETRFDQTYKRIFYVDHHTLLVTWISPTAYHLGERIQWYVQTTVEHRVSSPSKYRTNLPTMIDLESDTPSAEALFKYDITEWEGLHQMQALDNSMDSLTLNGAWYMCSDQQNRAYFINSESKILQLNSQLVKDVQSLRILLAVNTTTGQLNLEIQSDHFFQSSYDLIMKMEPFELRRKMFTVILPTNGISLHFKTCRMNVPVFLFVEEMTQKEKNDFWFVQLHEKMLEMKLLSKHEAYYDLIGSEVPDVYFRFLGRLMAMSIYYSVRFPLKFPIFYYRILFNKELTLNLLELKYFDIDNFNKAKQKTDKPVAEILQRYFAKPIKLQMMQIRQGLNEVIPIEWMEHLNTEDIEKMISGFCTVHEMERARQQEETSLVQMATVDTKSIDTNIQSNEDNKSSTVDVVVKTRCCTIL</sequence>
<evidence type="ECO:0000259" key="4">
    <source>
        <dbReference type="PROSITE" id="PS50020"/>
    </source>
</evidence>
<evidence type="ECO:0008006" key="8">
    <source>
        <dbReference type="Google" id="ProtNLM"/>
    </source>
</evidence>
<evidence type="ECO:0000256" key="3">
    <source>
        <dbReference type="SAM" id="SignalP"/>
    </source>
</evidence>
<dbReference type="PROSITE" id="PS50237">
    <property type="entry name" value="HECT"/>
    <property type="match status" value="1"/>
</dbReference>
<name>A0A814VYZ4_ADIRI</name>
<feature type="chain" id="PRO_5032919369" description="WW domain-containing protein" evidence="3">
    <location>
        <begin position="28"/>
        <end position="635"/>
    </location>
</feature>
<dbReference type="GO" id="GO:0016567">
    <property type="term" value="P:protein ubiquitination"/>
    <property type="evidence" value="ECO:0007669"/>
    <property type="project" value="UniProtKB-UniPathway"/>
</dbReference>
<dbReference type="SUPFAM" id="SSF51045">
    <property type="entry name" value="WW domain"/>
    <property type="match status" value="1"/>
</dbReference>
<evidence type="ECO:0000256" key="2">
    <source>
        <dbReference type="PROSITE-ProRule" id="PRU00104"/>
    </source>
</evidence>
<protein>
    <recommendedName>
        <fullName evidence="8">WW domain-containing protein</fullName>
    </recommendedName>
</protein>
<gene>
    <name evidence="6" type="ORF">EDS130_LOCUS25184</name>
</gene>
<dbReference type="UniPathway" id="UPA00143"/>
<accession>A0A814VYZ4</accession>
<feature type="domain" description="WW" evidence="4">
    <location>
        <begin position="222"/>
        <end position="251"/>
    </location>
</feature>
<feature type="domain" description="HECT" evidence="5">
    <location>
        <begin position="424"/>
        <end position="518"/>
    </location>
</feature>
<dbReference type="GO" id="GO:0004842">
    <property type="term" value="F:ubiquitin-protein transferase activity"/>
    <property type="evidence" value="ECO:0007669"/>
    <property type="project" value="InterPro"/>
</dbReference>